<dbReference type="EMBL" id="AZBU02000005">
    <property type="protein sequence ID" value="TKR77163.1"/>
    <property type="molecule type" value="Genomic_DNA"/>
</dbReference>
<protein>
    <submittedName>
        <fullName evidence="1">Uncharacterized protein</fullName>
    </submittedName>
</protein>
<accession>A0A4U5N4N3</accession>
<keyword evidence="2" id="KW-1185">Reference proteome</keyword>
<evidence type="ECO:0000313" key="2">
    <source>
        <dbReference type="Proteomes" id="UP000298663"/>
    </source>
</evidence>
<dbReference type="Proteomes" id="UP000298663">
    <property type="component" value="Unassembled WGS sequence"/>
</dbReference>
<sequence length="147" mass="16880">MNFPDTVFGRLTPSSETPFSVNRDKRLTIQEVESRLAASELFMHFSKLFFASSYSFIRSKTPQFMLFSGFRVSNFQILFALSDELSRFVPSIHASLIFPLAPPIPPALDHFLLDPLSISQLFFFFLHSNSKRCMFTTTSLDYAPRFS</sequence>
<dbReference type="AlphaFoldDB" id="A0A4U5N4N3"/>
<evidence type="ECO:0000313" key="1">
    <source>
        <dbReference type="EMBL" id="TKR77163.1"/>
    </source>
</evidence>
<gene>
    <name evidence="1" type="ORF">L596_018183</name>
</gene>
<proteinExistence type="predicted"/>
<name>A0A4U5N4N3_STECR</name>
<organism evidence="1 2">
    <name type="scientific">Steinernema carpocapsae</name>
    <name type="common">Entomopathogenic nematode</name>
    <dbReference type="NCBI Taxonomy" id="34508"/>
    <lineage>
        <taxon>Eukaryota</taxon>
        <taxon>Metazoa</taxon>
        <taxon>Ecdysozoa</taxon>
        <taxon>Nematoda</taxon>
        <taxon>Chromadorea</taxon>
        <taxon>Rhabditida</taxon>
        <taxon>Tylenchina</taxon>
        <taxon>Panagrolaimomorpha</taxon>
        <taxon>Strongyloidoidea</taxon>
        <taxon>Steinernematidae</taxon>
        <taxon>Steinernema</taxon>
    </lineage>
</organism>
<comment type="caution">
    <text evidence="1">The sequence shown here is derived from an EMBL/GenBank/DDBJ whole genome shotgun (WGS) entry which is preliminary data.</text>
</comment>
<reference evidence="1 2" key="1">
    <citation type="journal article" date="2015" name="Genome Biol.">
        <title>Comparative genomics of Steinernema reveals deeply conserved gene regulatory networks.</title>
        <authorList>
            <person name="Dillman A.R."/>
            <person name="Macchietto M."/>
            <person name="Porter C.F."/>
            <person name="Rogers A."/>
            <person name="Williams B."/>
            <person name="Antoshechkin I."/>
            <person name="Lee M.M."/>
            <person name="Goodwin Z."/>
            <person name="Lu X."/>
            <person name="Lewis E.E."/>
            <person name="Goodrich-Blair H."/>
            <person name="Stock S.P."/>
            <person name="Adams B.J."/>
            <person name="Sternberg P.W."/>
            <person name="Mortazavi A."/>
        </authorList>
    </citation>
    <scope>NUCLEOTIDE SEQUENCE [LARGE SCALE GENOMIC DNA]</scope>
    <source>
        <strain evidence="1 2">ALL</strain>
    </source>
</reference>
<reference evidence="1 2" key="2">
    <citation type="journal article" date="2019" name="G3 (Bethesda)">
        <title>Hybrid Assembly of the Genome of the Entomopathogenic Nematode Steinernema carpocapsae Identifies the X-Chromosome.</title>
        <authorList>
            <person name="Serra L."/>
            <person name="Macchietto M."/>
            <person name="Macias-Munoz A."/>
            <person name="McGill C.J."/>
            <person name="Rodriguez I.M."/>
            <person name="Rodriguez B."/>
            <person name="Murad R."/>
            <person name="Mortazavi A."/>
        </authorList>
    </citation>
    <scope>NUCLEOTIDE SEQUENCE [LARGE SCALE GENOMIC DNA]</scope>
    <source>
        <strain evidence="1 2">ALL</strain>
    </source>
</reference>